<dbReference type="Proteomes" id="UP001055167">
    <property type="component" value="Unassembled WGS sequence"/>
</dbReference>
<dbReference type="EMBL" id="BPQH01000036">
    <property type="protein sequence ID" value="GJD53750.1"/>
    <property type="molecule type" value="Genomic_DNA"/>
</dbReference>
<dbReference type="Pfam" id="PF04392">
    <property type="entry name" value="ABC_sub_bind"/>
    <property type="match status" value="1"/>
</dbReference>
<evidence type="ECO:0000313" key="2">
    <source>
        <dbReference type="Proteomes" id="UP001055167"/>
    </source>
</evidence>
<gene>
    <name evidence="1" type="ORF">OPKNFCMD_6528</name>
</gene>
<accession>A0ABQ4R9A4</accession>
<name>A0ABQ4R9A4_9HYPH</name>
<organism evidence="1 2">
    <name type="scientific">Methylobacterium crusticola</name>
    <dbReference type="NCBI Taxonomy" id="1697972"/>
    <lineage>
        <taxon>Bacteria</taxon>
        <taxon>Pseudomonadati</taxon>
        <taxon>Pseudomonadota</taxon>
        <taxon>Alphaproteobacteria</taxon>
        <taxon>Hyphomicrobiales</taxon>
        <taxon>Methylobacteriaceae</taxon>
        <taxon>Methylobacterium</taxon>
    </lineage>
</organism>
<dbReference type="InterPro" id="IPR007487">
    <property type="entry name" value="ABC_transpt-TYRBP-like"/>
</dbReference>
<sequence length="327" mass="34973">MRRRAVLLGLGAGLAAARARAENGPVRRIAVLSGGGRADDADSLARVAALKEELAELGWTEGRNLRFDLEWTDGRAERIEAAARRVVERRPDVIVTSSTPAAIALARATRTIPVVMATIVDPVGLGIVASLARPGANLTGFTLVDLDLLPKWPDVLREVAPGLARAALIYNPQTTPFYPEVMRKLAPSSRDGVPMHLVAIERPEEIEAVVARIAAAPGTGLVMLPNPLLNAERRRIAAATGRLRVPSISVFRDYAAQGGLMAYGPDILAIYRRAAEYVDRILRGAEPGSLPVQSPLRYELAINLRVASALGLTVSSSLLGRADEVIE</sequence>
<keyword evidence="2" id="KW-1185">Reference proteome</keyword>
<evidence type="ECO:0008006" key="3">
    <source>
        <dbReference type="Google" id="ProtNLM"/>
    </source>
</evidence>
<reference evidence="1" key="1">
    <citation type="journal article" date="2021" name="Front. Microbiol.">
        <title>Comprehensive Comparative Genomics and Phenotyping of Methylobacterium Species.</title>
        <authorList>
            <person name="Alessa O."/>
            <person name="Ogura Y."/>
            <person name="Fujitani Y."/>
            <person name="Takami H."/>
            <person name="Hayashi T."/>
            <person name="Sahin N."/>
            <person name="Tani A."/>
        </authorList>
    </citation>
    <scope>NUCLEOTIDE SEQUENCE</scope>
    <source>
        <strain evidence="1">KCTC 52305</strain>
    </source>
</reference>
<dbReference type="RefSeq" id="WP_128564174.1">
    <property type="nucleotide sequence ID" value="NZ_BPQH01000036.1"/>
</dbReference>
<proteinExistence type="predicted"/>
<reference evidence="1" key="2">
    <citation type="submission" date="2021-08" db="EMBL/GenBank/DDBJ databases">
        <authorList>
            <person name="Tani A."/>
            <person name="Ola A."/>
            <person name="Ogura Y."/>
            <person name="Katsura K."/>
            <person name="Hayashi T."/>
        </authorList>
    </citation>
    <scope>NUCLEOTIDE SEQUENCE</scope>
    <source>
        <strain evidence="1">KCTC 52305</strain>
    </source>
</reference>
<dbReference type="PANTHER" id="PTHR35271:SF1">
    <property type="entry name" value="ABC TRANSPORTER, SUBSTRATE-BINDING LIPOPROTEIN"/>
    <property type="match status" value="1"/>
</dbReference>
<comment type="caution">
    <text evidence="1">The sequence shown here is derived from an EMBL/GenBank/DDBJ whole genome shotgun (WGS) entry which is preliminary data.</text>
</comment>
<protein>
    <recommendedName>
        <fullName evidence="3">ABC transporter substrate-binding protein</fullName>
    </recommendedName>
</protein>
<evidence type="ECO:0000313" key="1">
    <source>
        <dbReference type="EMBL" id="GJD53750.1"/>
    </source>
</evidence>
<dbReference type="PANTHER" id="PTHR35271">
    <property type="entry name" value="ABC TRANSPORTER, SUBSTRATE-BINDING LIPOPROTEIN-RELATED"/>
    <property type="match status" value="1"/>
</dbReference>
<dbReference type="Gene3D" id="3.40.50.2300">
    <property type="match status" value="2"/>
</dbReference>
<dbReference type="SUPFAM" id="SSF53822">
    <property type="entry name" value="Periplasmic binding protein-like I"/>
    <property type="match status" value="1"/>
</dbReference>
<dbReference type="CDD" id="cd06325">
    <property type="entry name" value="PBP1_ABC_unchar_transporter"/>
    <property type="match status" value="1"/>
</dbReference>
<dbReference type="InterPro" id="IPR028082">
    <property type="entry name" value="Peripla_BP_I"/>
</dbReference>